<organism evidence="1 2">
    <name type="scientific">Pluteus cervinus</name>
    <dbReference type="NCBI Taxonomy" id="181527"/>
    <lineage>
        <taxon>Eukaryota</taxon>
        <taxon>Fungi</taxon>
        <taxon>Dikarya</taxon>
        <taxon>Basidiomycota</taxon>
        <taxon>Agaricomycotina</taxon>
        <taxon>Agaricomycetes</taxon>
        <taxon>Agaricomycetidae</taxon>
        <taxon>Agaricales</taxon>
        <taxon>Pluteineae</taxon>
        <taxon>Pluteaceae</taxon>
        <taxon>Pluteus</taxon>
    </lineage>
</organism>
<sequence>MADSLLDLLYLNDVVVTCATDVPDNATVQRMMSLVAKVSIDGDLLLTTDEVKPTPCSHPIQGIEWNFRDLDPIPTECMFFTVQIVAKRGASRNKEVVLIELGILQKSGSGAGPYATSVAKKLLTRGSASLLACTTQAPISQTAYAFMLMQDRR</sequence>
<protein>
    <submittedName>
        <fullName evidence="1">Uncharacterized protein</fullName>
    </submittedName>
</protein>
<proteinExistence type="predicted"/>
<dbReference type="Proteomes" id="UP000308600">
    <property type="component" value="Unassembled WGS sequence"/>
</dbReference>
<reference evidence="1 2" key="1">
    <citation type="journal article" date="2019" name="Nat. Ecol. Evol.">
        <title>Megaphylogeny resolves global patterns of mushroom evolution.</title>
        <authorList>
            <person name="Varga T."/>
            <person name="Krizsan K."/>
            <person name="Foldi C."/>
            <person name="Dima B."/>
            <person name="Sanchez-Garcia M."/>
            <person name="Sanchez-Ramirez S."/>
            <person name="Szollosi G.J."/>
            <person name="Szarkandi J.G."/>
            <person name="Papp V."/>
            <person name="Albert L."/>
            <person name="Andreopoulos W."/>
            <person name="Angelini C."/>
            <person name="Antonin V."/>
            <person name="Barry K.W."/>
            <person name="Bougher N.L."/>
            <person name="Buchanan P."/>
            <person name="Buyck B."/>
            <person name="Bense V."/>
            <person name="Catcheside P."/>
            <person name="Chovatia M."/>
            <person name="Cooper J."/>
            <person name="Damon W."/>
            <person name="Desjardin D."/>
            <person name="Finy P."/>
            <person name="Geml J."/>
            <person name="Haridas S."/>
            <person name="Hughes K."/>
            <person name="Justo A."/>
            <person name="Karasinski D."/>
            <person name="Kautmanova I."/>
            <person name="Kiss B."/>
            <person name="Kocsube S."/>
            <person name="Kotiranta H."/>
            <person name="LaButti K.M."/>
            <person name="Lechner B.E."/>
            <person name="Liimatainen K."/>
            <person name="Lipzen A."/>
            <person name="Lukacs Z."/>
            <person name="Mihaltcheva S."/>
            <person name="Morgado L.N."/>
            <person name="Niskanen T."/>
            <person name="Noordeloos M.E."/>
            <person name="Ohm R.A."/>
            <person name="Ortiz-Santana B."/>
            <person name="Ovrebo C."/>
            <person name="Racz N."/>
            <person name="Riley R."/>
            <person name="Savchenko A."/>
            <person name="Shiryaev A."/>
            <person name="Soop K."/>
            <person name="Spirin V."/>
            <person name="Szebenyi C."/>
            <person name="Tomsovsky M."/>
            <person name="Tulloss R.E."/>
            <person name="Uehling J."/>
            <person name="Grigoriev I.V."/>
            <person name="Vagvolgyi C."/>
            <person name="Papp T."/>
            <person name="Martin F.M."/>
            <person name="Miettinen O."/>
            <person name="Hibbett D.S."/>
            <person name="Nagy L.G."/>
        </authorList>
    </citation>
    <scope>NUCLEOTIDE SEQUENCE [LARGE SCALE GENOMIC DNA]</scope>
    <source>
        <strain evidence="1 2">NL-1719</strain>
    </source>
</reference>
<name>A0ACD3AT35_9AGAR</name>
<accession>A0ACD3AT35</accession>
<gene>
    <name evidence="1" type="ORF">BDN72DRAFT_680094</name>
</gene>
<evidence type="ECO:0000313" key="2">
    <source>
        <dbReference type="Proteomes" id="UP000308600"/>
    </source>
</evidence>
<dbReference type="EMBL" id="ML208352">
    <property type="protein sequence ID" value="TFK68419.1"/>
    <property type="molecule type" value="Genomic_DNA"/>
</dbReference>
<keyword evidence="2" id="KW-1185">Reference proteome</keyword>
<evidence type="ECO:0000313" key="1">
    <source>
        <dbReference type="EMBL" id="TFK68419.1"/>
    </source>
</evidence>